<dbReference type="EMBL" id="JANPWZ010001335">
    <property type="protein sequence ID" value="KAJ3566629.1"/>
    <property type="molecule type" value="Genomic_DNA"/>
</dbReference>
<dbReference type="AlphaFoldDB" id="A0A9W8TKT5"/>
<reference evidence="4" key="1">
    <citation type="submission" date="2022-07" db="EMBL/GenBank/DDBJ databases">
        <title>Genome Sequence of Xylaria arbuscula.</title>
        <authorList>
            <person name="Buettner E."/>
        </authorList>
    </citation>
    <scope>NUCLEOTIDE SEQUENCE</scope>
    <source>
        <strain evidence="4">VT107</strain>
    </source>
</reference>
<dbReference type="GO" id="GO:0016020">
    <property type="term" value="C:membrane"/>
    <property type="evidence" value="ECO:0007669"/>
    <property type="project" value="TreeGrafter"/>
</dbReference>
<dbReference type="GO" id="GO:0043171">
    <property type="term" value="P:peptide catabolic process"/>
    <property type="evidence" value="ECO:0007669"/>
    <property type="project" value="TreeGrafter"/>
</dbReference>
<accession>A0A9W8TKT5</accession>
<comment type="caution">
    <text evidence="4">The sequence shown here is derived from an EMBL/GenBank/DDBJ whole genome shotgun (WGS) entry which is preliminary data.</text>
</comment>
<dbReference type="VEuPathDB" id="FungiDB:F4678DRAFT_375730"/>
<organism evidence="4 5">
    <name type="scientific">Xylaria arbuscula</name>
    <dbReference type="NCBI Taxonomy" id="114810"/>
    <lineage>
        <taxon>Eukaryota</taxon>
        <taxon>Fungi</taxon>
        <taxon>Dikarya</taxon>
        <taxon>Ascomycota</taxon>
        <taxon>Pezizomycotina</taxon>
        <taxon>Sordariomycetes</taxon>
        <taxon>Xylariomycetidae</taxon>
        <taxon>Xylariales</taxon>
        <taxon>Xylariaceae</taxon>
        <taxon>Xylaria</taxon>
    </lineage>
</organism>
<dbReference type="PANTHER" id="PTHR11533">
    <property type="entry name" value="PROTEASE M1 ZINC METALLOPROTEASE"/>
    <property type="match status" value="1"/>
</dbReference>
<sequence>MASRKLLPTNLKPTLYRVRLEPNFDEQCFSGQVDIKYYESDETVEIEALEHFVVGENIKFVIEYRGNFTNDLAGFYQAHYTTDEDETEHHIAVTSMEPTYARQLDQLQRLIQAALEGRLSIRDAVGMSCDLRALVSAGTNKTSTLLDLCLSFKNMSDYHVWETIDKNLRAVQSAFRFQSPAVITALKKVVVDIIGSKSRELGWDISEDDDDTMVSFKASMFSVAGLAGDPEIVSAAKRMFAERVAGKENAINPSLWWETFGIVASYGGREELDDLFNIWKTSSNEDEEYLALECLGRASTDELVVRVLDLAFTKHVKDQDLYLLLWLMNSSTHGVERLWKWTKTNWDRVEKAVPVDMQGMTLGVVLDGLSTKNQMADVEGYFAERNTENYQQLLAQKMELMDVRRLWAERDLEDLTSWLVNHGYMEQSA</sequence>
<evidence type="ECO:0008006" key="6">
    <source>
        <dbReference type="Google" id="ProtNLM"/>
    </source>
</evidence>
<dbReference type="Proteomes" id="UP001148614">
    <property type="component" value="Unassembled WGS sequence"/>
</dbReference>
<dbReference type="InterPro" id="IPR050344">
    <property type="entry name" value="Peptidase_M1_aminopeptidases"/>
</dbReference>
<dbReference type="Gene3D" id="1.25.50.20">
    <property type="match status" value="1"/>
</dbReference>
<dbReference type="GO" id="GO:0070006">
    <property type="term" value="F:metalloaminopeptidase activity"/>
    <property type="evidence" value="ECO:0007669"/>
    <property type="project" value="TreeGrafter"/>
</dbReference>
<dbReference type="InterPro" id="IPR042097">
    <property type="entry name" value="Aminopeptidase_N-like_N_sf"/>
</dbReference>
<feature type="domain" description="ERAP1-like C-terminal" evidence="2">
    <location>
        <begin position="105"/>
        <end position="399"/>
    </location>
</feature>
<dbReference type="GO" id="GO:0006508">
    <property type="term" value="P:proteolysis"/>
    <property type="evidence" value="ECO:0007669"/>
    <property type="project" value="TreeGrafter"/>
</dbReference>
<dbReference type="SUPFAM" id="SSF63737">
    <property type="entry name" value="Leukotriene A4 hydrolase N-terminal domain"/>
    <property type="match status" value="1"/>
</dbReference>
<proteinExistence type="inferred from homology"/>
<dbReference type="Gene3D" id="2.60.40.1730">
    <property type="entry name" value="tricorn interacting facor f3 domain"/>
    <property type="match status" value="1"/>
</dbReference>
<evidence type="ECO:0000259" key="2">
    <source>
        <dbReference type="Pfam" id="PF11838"/>
    </source>
</evidence>
<dbReference type="GO" id="GO:0042277">
    <property type="term" value="F:peptide binding"/>
    <property type="evidence" value="ECO:0007669"/>
    <property type="project" value="TreeGrafter"/>
</dbReference>
<comment type="similarity">
    <text evidence="1">Belongs to the peptidase M1 family.</text>
</comment>
<dbReference type="GO" id="GO:0008270">
    <property type="term" value="F:zinc ion binding"/>
    <property type="evidence" value="ECO:0007669"/>
    <property type="project" value="TreeGrafter"/>
</dbReference>
<dbReference type="InterPro" id="IPR045357">
    <property type="entry name" value="Aminopeptidase_N-like_N"/>
</dbReference>
<feature type="domain" description="Aminopeptidase N-like N-terminal" evidence="3">
    <location>
        <begin position="38"/>
        <end position="104"/>
    </location>
</feature>
<keyword evidence="5" id="KW-1185">Reference proteome</keyword>
<dbReference type="InterPro" id="IPR024571">
    <property type="entry name" value="ERAP1-like_C_dom"/>
</dbReference>
<gene>
    <name evidence="4" type="ORF">NPX13_g7065</name>
</gene>
<evidence type="ECO:0000259" key="3">
    <source>
        <dbReference type="Pfam" id="PF17900"/>
    </source>
</evidence>
<dbReference type="GO" id="GO:0005737">
    <property type="term" value="C:cytoplasm"/>
    <property type="evidence" value="ECO:0007669"/>
    <property type="project" value="TreeGrafter"/>
</dbReference>
<dbReference type="Pfam" id="PF11838">
    <property type="entry name" value="ERAP1_C"/>
    <property type="match status" value="1"/>
</dbReference>
<dbReference type="Pfam" id="PF17900">
    <property type="entry name" value="Peptidase_M1_N"/>
    <property type="match status" value="1"/>
</dbReference>
<evidence type="ECO:0000256" key="1">
    <source>
        <dbReference type="ARBA" id="ARBA00010136"/>
    </source>
</evidence>
<evidence type="ECO:0000313" key="4">
    <source>
        <dbReference type="EMBL" id="KAJ3566629.1"/>
    </source>
</evidence>
<name>A0A9W8TKT5_9PEZI</name>
<dbReference type="PANTHER" id="PTHR11533:SF174">
    <property type="entry name" value="PUROMYCIN-SENSITIVE AMINOPEPTIDASE-RELATED"/>
    <property type="match status" value="1"/>
</dbReference>
<evidence type="ECO:0000313" key="5">
    <source>
        <dbReference type="Proteomes" id="UP001148614"/>
    </source>
</evidence>
<protein>
    <recommendedName>
        <fullName evidence="6">ERAP1-like C-terminal domain-containing protein</fullName>
    </recommendedName>
</protein>